<reference evidence="1 2" key="1">
    <citation type="submission" date="2019-03" db="EMBL/GenBank/DDBJ databases">
        <title>Draft genome sequences of novel Actinobacteria.</title>
        <authorList>
            <person name="Sahin N."/>
            <person name="Ay H."/>
            <person name="Saygin H."/>
        </authorList>
    </citation>
    <scope>NUCLEOTIDE SEQUENCE [LARGE SCALE GENOMIC DNA]</scope>
    <source>
        <strain evidence="1 2">6K102</strain>
    </source>
</reference>
<organism evidence="1 2">
    <name type="scientific">Nonomuraea mesophila</name>
    <dbReference type="NCBI Taxonomy" id="2530382"/>
    <lineage>
        <taxon>Bacteria</taxon>
        <taxon>Bacillati</taxon>
        <taxon>Actinomycetota</taxon>
        <taxon>Actinomycetes</taxon>
        <taxon>Streptosporangiales</taxon>
        <taxon>Streptosporangiaceae</taxon>
        <taxon>Nonomuraea</taxon>
    </lineage>
</organism>
<accession>A0A4V2ZBP6</accession>
<dbReference type="InterPro" id="IPR016024">
    <property type="entry name" value="ARM-type_fold"/>
</dbReference>
<evidence type="ECO:0000313" key="1">
    <source>
        <dbReference type="EMBL" id="TDE59061.1"/>
    </source>
</evidence>
<dbReference type="SUPFAM" id="SSF48371">
    <property type="entry name" value="ARM repeat"/>
    <property type="match status" value="1"/>
</dbReference>
<name>A0A4V2ZBP6_9ACTN</name>
<proteinExistence type="predicted"/>
<protein>
    <submittedName>
        <fullName evidence="1">Uncharacterized protein</fullName>
    </submittedName>
</protein>
<gene>
    <name evidence="1" type="ORF">E1295_03935</name>
</gene>
<dbReference type="AlphaFoldDB" id="A0A4V2ZBP6"/>
<dbReference type="EMBL" id="SMLD01000006">
    <property type="protein sequence ID" value="TDE59061.1"/>
    <property type="molecule type" value="Genomic_DNA"/>
</dbReference>
<keyword evidence="2" id="KW-1185">Reference proteome</keyword>
<comment type="caution">
    <text evidence="1">The sequence shown here is derived from an EMBL/GenBank/DDBJ whole genome shotgun (WGS) entry which is preliminary data.</text>
</comment>
<dbReference type="Proteomes" id="UP000295136">
    <property type="component" value="Unassembled WGS sequence"/>
</dbReference>
<evidence type="ECO:0000313" key="2">
    <source>
        <dbReference type="Proteomes" id="UP000295136"/>
    </source>
</evidence>
<sequence length="209" mass="22931">MDVATAYLVLGSPPQESDHLDLLDDLLWELKERLQIDIIYQELVPRGEHLVEHRYLGEDEAVQVSLANDSKTPVDYLMVTAPHDLAPALVTFLKDHLPVVEPEELRNRARERAADDPGVLVALAIAASDPDEETEFLIRQALQSPEENLRHAAIEAAALTSWPTLLSPLVHLYLNHPETDTRLLAGRSVQALIGACPAGGSPATHTPAK</sequence>